<dbReference type="PANTHER" id="PTHR45138">
    <property type="entry name" value="REGULATORY COMPONENTS OF SENSORY TRANSDUCTION SYSTEM"/>
    <property type="match status" value="1"/>
</dbReference>
<dbReference type="GO" id="GO:0052621">
    <property type="term" value="F:diguanylate cyclase activity"/>
    <property type="evidence" value="ECO:0007669"/>
    <property type="project" value="TreeGrafter"/>
</dbReference>
<dbReference type="EMBL" id="FOEL01000005">
    <property type="protein sequence ID" value="SEQ49856.1"/>
    <property type="molecule type" value="Genomic_DNA"/>
</dbReference>
<name>A0A1H9GID7_9BACI</name>
<dbReference type="RefSeq" id="WP_008179216.1">
    <property type="nucleotide sequence ID" value="NZ_BJOM01000005.1"/>
</dbReference>
<dbReference type="Pfam" id="PF00990">
    <property type="entry name" value="GGDEF"/>
    <property type="match status" value="1"/>
</dbReference>
<dbReference type="InterPro" id="IPR000160">
    <property type="entry name" value="GGDEF_dom"/>
</dbReference>
<evidence type="ECO:0000313" key="4">
    <source>
        <dbReference type="Proteomes" id="UP000199410"/>
    </source>
</evidence>
<dbReference type="AlphaFoldDB" id="A0A1H9GID7"/>
<feature type="coiled-coil region" evidence="1">
    <location>
        <begin position="112"/>
        <end position="153"/>
    </location>
</feature>
<evidence type="ECO:0000313" key="3">
    <source>
        <dbReference type="EMBL" id="SEQ49856.1"/>
    </source>
</evidence>
<dbReference type="GO" id="GO:0043709">
    <property type="term" value="P:cell adhesion involved in single-species biofilm formation"/>
    <property type="evidence" value="ECO:0007669"/>
    <property type="project" value="TreeGrafter"/>
</dbReference>
<dbReference type="Proteomes" id="UP000199410">
    <property type="component" value="Unassembled WGS sequence"/>
</dbReference>
<dbReference type="InterPro" id="IPR050469">
    <property type="entry name" value="Diguanylate_Cyclase"/>
</dbReference>
<reference evidence="3 4" key="1">
    <citation type="submission" date="2016-10" db="EMBL/GenBank/DDBJ databases">
        <authorList>
            <person name="Varghese N."/>
            <person name="Submissions S."/>
        </authorList>
    </citation>
    <scope>NUCLEOTIDE SEQUENCE [LARGE SCALE GENOMIC DNA]</scope>
    <source>
        <strain evidence="3 4">TC-13</strain>
    </source>
</reference>
<dbReference type="PANTHER" id="PTHR45138:SF9">
    <property type="entry name" value="DIGUANYLATE CYCLASE DGCM-RELATED"/>
    <property type="match status" value="1"/>
</dbReference>
<gene>
    <name evidence="3" type="ORF">SAMN02787113_01823</name>
</gene>
<dbReference type="SUPFAM" id="SSF55785">
    <property type="entry name" value="PYP-like sensor domain (PAS domain)"/>
    <property type="match status" value="1"/>
</dbReference>
<accession>A0A1H9GID7</accession>
<dbReference type="SUPFAM" id="SSF55073">
    <property type="entry name" value="Nucleotide cyclase"/>
    <property type="match status" value="1"/>
</dbReference>
<comment type="caution">
    <text evidence="3">The sequence shown here is derived from an EMBL/GenBank/DDBJ whole genome shotgun (WGS) entry which is preliminary data.</text>
</comment>
<dbReference type="CDD" id="cd01949">
    <property type="entry name" value="GGDEF"/>
    <property type="match status" value="1"/>
</dbReference>
<dbReference type="NCBIfam" id="TIGR00254">
    <property type="entry name" value="GGDEF"/>
    <property type="match status" value="1"/>
</dbReference>
<dbReference type="InterPro" id="IPR029787">
    <property type="entry name" value="Nucleotide_cyclase"/>
</dbReference>
<sequence length="325" mass="37223">MEQRLNDAPCGFLSITHEGVIAEVNHTLLNWIGFEQVDLLQQHLEVLLSTANKLIFHSYFYPMINLEQQVEELFIHLKHKEGMAIPFLMNARLYKEDTVERIDCILVKMQKRIDYEQELRSAKKLLEAAYQEKEQALANLEQIHVEIEQQQAKLLAVNATLIELSETDKLTGLKNRRFFQDKLEQQLNSYYESAKPFSLCILDIDHFKKVNDTFGHQVGDDVLAQLAQLLTQRARKEDTVARYGGEEFVMILPETEIAAAKELGEQIRKTVALDHWPAGQVTISIGMATVTSEDTGTTLLKNADDALYASKKNGRNQVTHFFDMK</sequence>
<dbReference type="GO" id="GO:1902201">
    <property type="term" value="P:negative regulation of bacterial-type flagellum-dependent cell motility"/>
    <property type="evidence" value="ECO:0007669"/>
    <property type="project" value="TreeGrafter"/>
</dbReference>
<dbReference type="InterPro" id="IPR043128">
    <property type="entry name" value="Rev_trsase/Diguanyl_cyclase"/>
</dbReference>
<feature type="domain" description="GGDEF" evidence="2">
    <location>
        <begin position="195"/>
        <end position="323"/>
    </location>
</feature>
<keyword evidence="1" id="KW-0175">Coiled coil</keyword>
<dbReference type="PROSITE" id="PS50887">
    <property type="entry name" value="GGDEF"/>
    <property type="match status" value="1"/>
</dbReference>
<evidence type="ECO:0000256" key="1">
    <source>
        <dbReference type="SAM" id="Coils"/>
    </source>
</evidence>
<dbReference type="FunFam" id="3.30.70.270:FF:000001">
    <property type="entry name" value="Diguanylate cyclase domain protein"/>
    <property type="match status" value="1"/>
</dbReference>
<dbReference type="GO" id="GO:0005886">
    <property type="term" value="C:plasma membrane"/>
    <property type="evidence" value="ECO:0007669"/>
    <property type="project" value="TreeGrafter"/>
</dbReference>
<dbReference type="Gene3D" id="3.30.70.270">
    <property type="match status" value="1"/>
</dbReference>
<dbReference type="Gene3D" id="3.30.450.20">
    <property type="entry name" value="PAS domain"/>
    <property type="match status" value="1"/>
</dbReference>
<dbReference type="SMART" id="SM00267">
    <property type="entry name" value="GGDEF"/>
    <property type="match status" value="1"/>
</dbReference>
<organism evidence="3 4">
    <name type="scientific">Lysinibacillus fusiformis</name>
    <dbReference type="NCBI Taxonomy" id="28031"/>
    <lineage>
        <taxon>Bacteria</taxon>
        <taxon>Bacillati</taxon>
        <taxon>Bacillota</taxon>
        <taxon>Bacilli</taxon>
        <taxon>Bacillales</taxon>
        <taxon>Bacillaceae</taxon>
        <taxon>Lysinibacillus</taxon>
    </lineage>
</organism>
<protein>
    <submittedName>
        <fullName evidence="3">Diguanylate cyclase (GGDEF) domain-containing protein</fullName>
    </submittedName>
</protein>
<dbReference type="InterPro" id="IPR035965">
    <property type="entry name" value="PAS-like_dom_sf"/>
</dbReference>
<evidence type="ECO:0000259" key="2">
    <source>
        <dbReference type="PROSITE" id="PS50887"/>
    </source>
</evidence>
<proteinExistence type="predicted"/>